<gene>
    <name evidence="3" type="ORF">BDP27DRAFT_1362408</name>
</gene>
<feature type="compositionally biased region" description="Basic residues" evidence="1">
    <location>
        <begin position="1"/>
        <end position="12"/>
    </location>
</feature>
<evidence type="ECO:0000259" key="2">
    <source>
        <dbReference type="Pfam" id="PF20231"/>
    </source>
</evidence>
<feature type="region of interest" description="Disordered" evidence="1">
    <location>
        <begin position="979"/>
        <end position="1012"/>
    </location>
</feature>
<sequence>MNSRKPKRHRGPNRASTSTTKENAVQINTPGTPSRSSRLAESRKRGRADTLPRSPLTPLTPRIVTSSAPLPVQPALFQVPKPPLDAKVMKKWPLEKKLAHVLEACSQVGLGWSDILYHMSRIPTAAEKALWTEEHRALFRSRAAVISNFLRGTTNYGVSHILNIWYRHPYGATHRNSPEMFSGVDTAAFIGIQPVRPAMSSFALQLVAEKVVRDAELAVSPAGGLHVHIPSQKQPEKKHVKTVDWKDIGSHTQSTISGLHQMYQPTLRYILHKVAARPGKPNVNRPPDLNFADWTIEICRNPKYDVWVVPDNVQNHHRRRMNRIGLENIMNLGMSASAFARISRRPNALNYEDKERRRAASKRDEMTVDKLLQFCDHEHEEKVFVFQWMWCLGHYDSSLEGLESTANMWLRTRGQKLQIPLEKTQIFPLPSCAKSETKLNEFIDSIFNFWRSIGQTCDDFLMRLTPFGGDGLTYELFWKAIYQRQFHTSPFTSLKLLQPLLMVWHTLWTNLSRIIEKHLISYESQDPSTLGNSASKISRTIRIDQGKYDFNQGSELLYLVLDMRMLDCWRLILTREAQKLKVDIPVNADVFQVIAALHSADCLPEIEEFEKLARELHRAYSTEATIWCSAHGHITETSTLPPRGPKWSPPSPSSTFPSPASTSTPTLTLLQVLDSANILESQPKKTKAKDVAEAIAKDADCVLARSQDFIRETMRSREACWASAEGDVGHVWEQIKMMMFAFAGSSHKKYAQYLLETLFDLELESSPELRDTLLEMTHANISGLAGLFKACDLIQEYLNRILEAIVQHKGQDYGDRFIREGIARNLHHFQRLKADYLEGVGSTRRSSRHTKPHTRPEIITLLAHYRNCGLHTYRPGRVYGDKTVIRSHFKIGCETMRGGLLTKWTTKMMLMMGRPLSMEASSENISAEEDSDELADLDEYGVSTIGSMELINGEYVTQTMDVDAAASEFMRLQGEQIPLEVSQSEDVEMDEQEEVQEVHPASMFQTNDEGEE</sequence>
<organism evidence="3 4">
    <name type="scientific">Rhodocollybia butyracea</name>
    <dbReference type="NCBI Taxonomy" id="206335"/>
    <lineage>
        <taxon>Eukaryota</taxon>
        <taxon>Fungi</taxon>
        <taxon>Dikarya</taxon>
        <taxon>Basidiomycota</taxon>
        <taxon>Agaricomycotina</taxon>
        <taxon>Agaricomycetes</taxon>
        <taxon>Agaricomycetidae</taxon>
        <taxon>Agaricales</taxon>
        <taxon>Marasmiineae</taxon>
        <taxon>Omphalotaceae</taxon>
        <taxon>Rhodocollybia</taxon>
    </lineage>
</organism>
<proteinExistence type="predicted"/>
<feature type="compositionally biased region" description="Acidic residues" evidence="1">
    <location>
        <begin position="983"/>
        <end position="995"/>
    </location>
</feature>
<accession>A0A9P5U9A7</accession>
<feature type="region of interest" description="Disordered" evidence="1">
    <location>
        <begin position="1"/>
        <end position="62"/>
    </location>
</feature>
<dbReference type="EMBL" id="JADNRY010000038">
    <property type="protein sequence ID" value="KAF9070744.1"/>
    <property type="molecule type" value="Genomic_DNA"/>
</dbReference>
<evidence type="ECO:0000313" key="3">
    <source>
        <dbReference type="EMBL" id="KAF9070744.1"/>
    </source>
</evidence>
<name>A0A9P5U9A7_9AGAR</name>
<dbReference type="AlphaFoldDB" id="A0A9P5U9A7"/>
<feature type="domain" description="DUF6589" evidence="2">
    <location>
        <begin position="362"/>
        <end position="849"/>
    </location>
</feature>
<feature type="region of interest" description="Disordered" evidence="1">
    <location>
        <begin position="638"/>
        <end position="663"/>
    </location>
</feature>
<feature type="compositionally biased region" description="Polar residues" evidence="1">
    <location>
        <begin position="14"/>
        <end position="37"/>
    </location>
</feature>
<evidence type="ECO:0000256" key="1">
    <source>
        <dbReference type="SAM" id="MobiDB-lite"/>
    </source>
</evidence>
<protein>
    <recommendedName>
        <fullName evidence="2">DUF6589 domain-containing protein</fullName>
    </recommendedName>
</protein>
<dbReference type="OrthoDB" id="3256296at2759"/>
<keyword evidence="4" id="KW-1185">Reference proteome</keyword>
<feature type="compositionally biased region" description="Pro residues" evidence="1">
    <location>
        <begin position="642"/>
        <end position="652"/>
    </location>
</feature>
<feature type="compositionally biased region" description="Polar residues" evidence="1">
    <location>
        <begin position="1003"/>
        <end position="1012"/>
    </location>
</feature>
<feature type="compositionally biased region" description="Low complexity" evidence="1">
    <location>
        <begin position="51"/>
        <end position="62"/>
    </location>
</feature>
<dbReference type="Pfam" id="PF20231">
    <property type="entry name" value="DUF6589"/>
    <property type="match status" value="1"/>
</dbReference>
<evidence type="ECO:0000313" key="4">
    <source>
        <dbReference type="Proteomes" id="UP000772434"/>
    </source>
</evidence>
<comment type="caution">
    <text evidence="3">The sequence shown here is derived from an EMBL/GenBank/DDBJ whole genome shotgun (WGS) entry which is preliminary data.</text>
</comment>
<dbReference type="InterPro" id="IPR046496">
    <property type="entry name" value="DUF6589"/>
</dbReference>
<reference evidence="3" key="1">
    <citation type="submission" date="2020-11" db="EMBL/GenBank/DDBJ databases">
        <authorList>
            <consortium name="DOE Joint Genome Institute"/>
            <person name="Ahrendt S."/>
            <person name="Riley R."/>
            <person name="Andreopoulos W."/>
            <person name="Labutti K."/>
            <person name="Pangilinan J."/>
            <person name="Ruiz-Duenas F.J."/>
            <person name="Barrasa J.M."/>
            <person name="Sanchez-Garcia M."/>
            <person name="Camarero S."/>
            <person name="Miyauchi S."/>
            <person name="Serrano A."/>
            <person name="Linde D."/>
            <person name="Babiker R."/>
            <person name="Drula E."/>
            <person name="Ayuso-Fernandez I."/>
            <person name="Pacheco R."/>
            <person name="Padilla G."/>
            <person name="Ferreira P."/>
            <person name="Barriuso J."/>
            <person name="Kellner H."/>
            <person name="Castanera R."/>
            <person name="Alfaro M."/>
            <person name="Ramirez L."/>
            <person name="Pisabarro A.G."/>
            <person name="Kuo A."/>
            <person name="Tritt A."/>
            <person name="Lipzen A."/>
            <person name="He G."/>
            <person name="Yan M."/>
            <person name="Ng V."/>
            <person name="Cullen D."/>
            <person name="Martin F."/>
            <person name="Rosso M.-N."/>
            <person name="Henrissat B."/>
            <person name="Hibbett D."/>
            <person name="Martinez A.T."/>
            <person name="Grigoriev I.V."/>
        </authorList>
    </citation>
    <scope>NUCLEOTIDE SEQUENCE</scope>
    <source>
        <strain evidence="3">AH 40177</strain>
    </source>
</reference>
<dbReference type="Proteomes" id="UP000772434">
    <property type="component" value="Unassembled WGS sequence"/>
</dbReference>
<feature type="compositionally biased region" description="Basic and acidic residues" evidence="1">
    <location>
        <begin position="38"/>
        <end position="50"/>
    </location>
</feature>
<feature type="compositionally biased region" description="Low complexity" evidence="1">
    <location>
        <begin position="653"/>
        <end position="663"/>
    </location>
</feature>